<dbReference type="InterPro" id="IPR010182">
    <property type="entry name" value="ArgE/DapE"/>
</dbReference>
<evidence type="ECO:0000256" key="5">
    <source>
        <dbReference type="ARBA" id="ARBA00011921"/>
    </source>
</evidence>
<keyword evidence="7" id="KW-0028">Amino-acid biosynthesis</keyword>
<dbReference type="InterPro" id="IPR036264">
    <property type="entry name" value="Bact_exopeptidase_dim_dom"/>
</dbReference>
<organism evidence="16 17">
    <name type="scientific">Anaeromonas frigoriresistens</name>
    <dbReference type="NCBI Taxonomy" id="2683708"/>
    <lineage>
        <taxon>Bacteria</taxon>
        <taxon>Bacillati</taxon>
        <taxon>Bacillota</taxon>
        <taxon>Tissierellia</taxon>
        <taxon>Tissierellales</taxon>
        <taxon>Thermohalobacteraceae</taxon>
        <taxon>Anaeromonas</taxon>
    </lineage>
</organism>
<dbReference type="Pfam" id="PF01546">
    <property type="entry name" value="Peptidase_M20"/>
    <property type="match status" value="1"/>
</dbReference>
<dbReference type="Gene3D" id="3.30.70.360">
    <property type="match status" value="1"/>
</dbReference>
<dbReference type="PROSITE" id="PS00758">
    <property type="entry name" value="ARGE_DAPE_CPG2_1"/>
    <property type="match status" value="1"/>
</dbReference>
<comment type="similarity">
    <text evidence="4">Belongs to the peptidase M20A family.</text>
</comment>
<evidence type="ECO:0000256" key="6">
    <source>
        <dbReference type="ARBA" id="ARBA00016853"/>
    </source>
</evidence>
<name>A0A942Z8H8_9FIRM</name>
<evidence type="ECO:0000256" key="12">
    <source>
        <dbReference type="ARBA" id="ARBA00023154"/>
    </source>
</evidence>
<comment type="cofactor">
    <cofactor evidence="1">
        <name>Co(2+)</name>
        <dbReference type="ChEBI" id="CHEBI:48828"/>
    </cofactor>
</comment>
<evidence type="ECO:0000313" key="17">
    <source>
        <dbReference type="Proteomes" id="UP000724672"/>
    </source>
</evidence>
<dbReference type="SUPFAM" id="SSF53187">
    <property type="entry name" value="Zn-dependent exopeptidases"/>
    <property type="match status" value="1"/>
</dbReference>
<keyword evidence="10" id="KW-0862">Zinc</keyword>
<dbReference type="GO" id="GO:0009014">
    <property type="term" value="F:succinyl-diaminopimelate desuccinylase activity"/>
    <property type="evidence" value="ECO:0007669"/>
    <property type="project" value="UniProtKB-EC"/>
</dbReference>
<dbReference type="EC" id="3.5.1.18" evidence="5"/>
<dbReference type="InterPro" id="IPR002933">
    <property type="entry name" value="Peptidase_M20"/>
</dbReference>
<dbReference type="Proteomes" id="UP000724672">
    <property type="component" value="Unassembled WGS sequence"/>
</dbReference>
<dbReference type="InterPro" id="IPR011650">
    <property type="entry name" value="Peptidase_M20_dimer"/>
</dbReference>
<dbReference type="PANTHER" id="PTHR43808">
    <property type="entry name" value="ACETYLORNITHINE DEACETYLASE"/>
    <property type="match status" value="1"/>
</dbReference>
<comment type="cofactor">
    <cofactor evidence="2">
        <name>Zn(2+)</name>
        <dbReference type="ChEBI" id="CHEBI:29105"/>
    </cofactor>
</comment>
<dbReference type="GO" id="GO:0019877">
    <property type="term" value="P:diaminopimelate biosynthetic process"/>
    <property type="evidence" value="ECO:0007669"/>
    <property type="project" value="UniProtKB-KW"/>
</dbReference>
<evidence type="ECO:0000313" key="16">
    <source>
        <dbReference type="EMBL" id="MBS4538298.1"/>
    </source>
</evidence>
<dbReference type="GO" id="GO:0046872">
    <property type="term" value="F:metal ion binding"/>
    <property type="evidence" value="ECO:0007669"/>
    <property type="project" value="UniProtKB-KW"/>
</dbReference>
<gene>
    <name evidence="16" type="ORF">GOQ27_07470</name>
</gene>
<evidence type="ECO:0000256" key="2">
    <source>
        <dbReference type="ARBA" id="ARBA00001947"/>
    </source>
</evidence>
<dbReference type="InterPro" id="IPR050072">
    <property type="entry name" value="Peptidase_M20A"/>
</dbReference>
<dbReference type="Pfam" id="PF07687">
    <property type="entry name" value="M20_dimer"/>
    <property type="match status" value="1"/>
</dbReference>
<protein>
    <recommendedName>
        <fullName evidence="6">Probable succinyl-diaminopimelate desuccinylase</fullName>
        <ecNumber evidence="5">3.5.1.18</ecNumber>
    </recommendedName>
</protein>
<dbReference type="AlphaFoldDB" id="A0A942Z8H8"/>
<accession>A0A942Z8H8</accession>
<evidence type="ECO:0000256" key="14">
    <source>
        <dbReference type="ARBA" id="ARBA00051301"/>
    </source>
</evidence>
<keyword evidence="9" id="KW-0378">Hydrolase</keyword>
<feature type="domain" description="Peptidase M20 dimerisation" evidence="15">
    <location>
        <begin position="193"/>
        <end position="294"/>
    </location>
</feature>
<evidence type="ECO:0000259" key="15">
    <source>
        <dbReference type="Pfam" id="PF07687"/>
    </source>
</evidence>
<proteinExistence type="inferred from homology"/>
<comment type="caution">
    <text evidence="16">The sequence shown here is derived from an EMBL/GenBank/DDBJ whole genome shotgun (WGS) entry which is preliminary data.</text>
</comment>
<comment type="catalytic activity">
    <reaction evidence="14">
        <text>N-succinyl-(2S,6S)-2,6-diaminopimelate + H2O = (2S,6S)-2,6-diaminopimelate + succinate</text>
        <dbReference type="Rhea" id="RHEA:22608"/>
        <dbReference type="ChEBI" id="CHEBI:15377"/>
        <dbReference type="ChEBI" id="CHEBI:30031"/>
        <dbReference type="ChEBI" id="CHEBI:57609"/>
        <dbReference type="ChEBI" id="CHEBI:58087"/>
        <dbReference type="EC" id="3.5.1.18"/>
    </reaction>
</comment>
<keyword evidence="11" id="KW-0220">Diaminopimelate biosynthesis</keyword>
<dbReference type="InterPro" id="IPR001261">
    <property type="entry name" value="ArgE/DapE_CS"/>
</dbReference>
<dbReference type="EMBL" id="WSFT01000031">
    <property type="protein sequence ID" value="MBS4538298.1"/>
    <property type="molecule type" value="Genomic_DNA"/>
</dbReference>
<keyword evidence="13" id="KW-0170">Cobalt</keyword>
<evidence type="ECO:0000256" key="11">
    <source>
        <dbReference type="ARBA" id="ARBA00022915"/>
    </source>
</evidence>
<keyword evidence="12" id="KW-0457">Lysine biosynthesis</keyword>
<dbReference type="NCBIfam" id="TIGR01910">
    <property type="entry name" value="DapE-ArgE"/>
    <property type="match status" value="1"/>
</dbReference>
<evidence type="ECO:0000256" key="7">
    <source>
        <dbReference type="ARBA" id="ARBA00022605"/>
    </source>
</evidence>
<keyword evidence="17" id="KW-1185">Reference proteome</keyword>
<evidence type="ECO:0000256" key="10">
    <source>
        <dbReference type="ARBA" id="ARBA00022833"/>
    </source>
</evidence>
<sequence>MDSDLREFINEDKVIELLSQLIEIESPYFKEDKVMKFAHDWLKSEELPAELHHYHEDKITDYHGINVVGRLKGKSKGPVVLLNGHLDTVQICEGWTKDPLKATIEGNKLYGLGSLDMKSGVTAIMLAVKAFKETVKEFNGDILYTLVSDEEGPYGLGTDALIEDGYTKDVDVALVPEPSSGFTGIDFPCLCLGARGGINYTLKFSGKASHAADPDLGINAIVDASKVILELKNAKGLEDEKLGKGALAIIASEGGGAAASVADKAQFTVFRHTVIGEDKEYLLKEIKDAIDRADIKSKVDIQFREAPNEGAEAFLPYIVPEDNIYTNLMQESIEKVSNKKGTINYFNSMGDFNYLGTRVGVPTFVFGPNGENYHSYDEYVLIDSVVKTAEVIYDFLIRTLKAK</sequence>
<evidence type="ECO:0000256" key="9">
    <source>
        <dbReference type="ARBA" id="ARBA00022801"/>
    </source>
</evidence>
<reference evidence="16" key="1">
    <citation type="submission" date="2019-12" db="EMBL/GenBank/DDBJ databases">
        <title>Clostridiaceae gen. nov. sp. nov., isolated from sediment in Xinjiang, China.</title>
        <authorList>
            <person name="Zhang R."/>
        </authorList>
    </citation>
    <scope>NUCLEOTIDE SEQUENCE</scope>
    <source>
        <strain evidence="16">D2Q-11</strain>
    </source>
</reference>
<dbReference type="RefSeq" id="WP_203366224.1">
    <property type="nucleotide sequence ID" value="NZ_WSFT01000031.1"/>
</dbReference>
<comment type="pathway">
    <text evidence="3">Amino-acid biosynthesis; L-lysine biosynthesis via DAP pathway; LL-2,6-diaminopimelate from (S)-tetrahydrodipicolinate (succinylase route): step 3/3.</text>
</comment>
<dbReference type="SUPFAM" id="SSF55031">
    <property type="entry name" value="Bacterial exopeptidase dimerisation domain"/>
    <property type="match status" value="1"/>
</dbReference>
<dbReference type="GO" id="GO:0009085">
    <property type="term" value="P:lysine biosynthetic process"/>
    <property type="evidence" value="ECO:0007669"/>
    <property type="project" value="UniProtKB-KW"/>
</dbReference>
<evidence type="ECO:0000256" key="3">
    <source>
        <dbReference type="ARBA" id="ARBA00005130"/>
    </source>
</evidence>
<evidence type="ECO:0000256" key="4">
    <source>
        <dbReference type="ARBA" id="ARBA00006247"/>
    </source>
</evidence>
<keyword evidence="8" id="KW-0479">Metal-binding</keyword>
<dbReference type="Gene3D" id="3.40.630.10">
    <property type="entry name" value="Zn peptidases"/>
    <property type="match status" value="1"/>
</dbReference>
<dbReference type="PANTHER" id="PTHR43808:SF8">
    <property type="entry name" value="PEPTIDASE M20 DIMERISATION DOMAIN-CONTAINING PROTEIN"/>
    <property type="match status" value="1"/>
</dbReference>
<evidence type="ECO:0000256" key="1">
    <source>
        <dbReference type="ARBA" id="ARBA00001941"/>
    </source>
</evidence>
<evidence type="ECO:0000256" key="8">
    <source>
        <dbReference type="ARBA" id="ARBA00022723"/>
    </source>
</evidence>
<evidence type="ECO:0000256" key="13">
    <source>
        <dbReference type="ARBA" id="ARBA00023285"/>
    </source>
</evidence>